<keyword evidence="10" id="KW-0498">Mitosis</keyword>
<dbReference type="VEuPathDB" id="FungiDB:A1Q1_05074"/>
<comment type="subcellular location">
    <subcellularLocation>
        <location evidence="3">Chromosome</location>
        <location evidence="3">Centromere</location>
        <location evidence="3">Kinetochore</location>
    </subcellularLocation>
    <subcellularLocation>
        <location evidence="2">Cytoplasm</location>
        <location evidence="2">Cytoskeleton</location>
        <location evidence="2">Spindle</location>
    </subcellularLocation>
    <subcellularLocation>
        <location evidence="1">Nucleus</location>
    </subcellularLocation>
</comment>
<dbReference type="OrthoDB" id="5516652at2759"/>
<dbReference type="GO" id="GO:0072686">
    <property type="term" value="C:mitotic spindle"/>
    <property type="evidence" value="ECO:0007669"/>
    <property type="project" value="InterPro"/>
</dbReference>
<dbReference type="InterPro" id="IPR013959">
    <property type="entry name" value="DASH_Dad4"/>
</dbReference>
<accession>J4U7G1</accession>
<evidence type="ECO:0000256" key="6">
    <source>
        <dbReference type="ARBA" id="ARBA00022454"/>
    </source>
</evidence>
<keyword evidence="15" id="KW-0137">Centromere</keyword>
<dbReference type="PANTHER" id="PTHR28222:SF1">
    <property type="entry name" value="DASH COMPLEX SUBUNIT DAD4"/>
    <property type="match status" value="1"/>
</dbReference>
<evidence type="ECO:0000256" key="16">
    <source>
        <dbReference type="ARBA" id="ARBA00030569"/>
    </source>
</evidence>
<evidence type="ECO:0000256" key="14">
    <source>
        <dbReference type="ARBA" id="ARBA00023306"/>
    </source>
</evidence>
<keyword evidence="13" id="KW-0539">Nucleus</keyword>
<evidence type="ECO:0000256" key="8">
    <source>
        <dbReference type="ARBA" id="ARBA00022618"/>
    </source>
</evidence>
<dbReference type="GO" id="GO:0008608">
    <property type="term" value="P:attachment of spindle microtubules to kinetochore"/>
    <property type="evidence" value="ECO:0007669"/>
    <property type="project" value="InterPro"/>
</dbReference>
<comment type="similarity">
    <text evidence="4">Belongs to the DASH complex DAD4 family.</text>
</comment>
<evidence type="ECO:0000313" key="17">
    <source>
        <dbReference type="EMBL" id="EJT46245.1"/>
    </source>
</evidence>
<reference evidence="17 18" key="1">
    <citation type="journal article" date="2012" name="Eukaryot. Cell">
        <title>Draft genome sequence of CBS 2479, the standard type strain of Trichosporon asahii.</title>
        <authorList>
            <person name="Yang R.Y."/>
            <person name="Li H.T."/>
            <person name="Zhu H."/>
            <person name="Zhou G.P."/>
            <person name="Wang M."/>
            <person name="Wang L."/>
        </authorList>
    </citation>
    <scope>NUCLEOTIDE SEQUENCE [LARGE SCALE GENOMIC DNA]</scope>
    <source>
        <strain evidence="18">ATCC 90039 / CBS 2479 / JCM 2466 / KCTC 7840 / NCYC 2677 / UAMH 7654</strain>
    </source>
</reference>
<keyword evidence="6" id="KW-0158">Chromosome</keyword>
<evidence type="ECO:0000256" key="15">
    <source>
        <dbReference type="ARBA" id="ARBA00023328"/>
    </source>
</evidence>
<keyword evidence="7" id="KW-0963">Cytoplasm</keyword>
<sequence>MENPHEAEQTRLLERIIKNVDKCNEAVLEMNNCVKVSFVQACELIVQEILESSHAMVMSAQLFDNYTDSAANYMENLKMMPKPK</sequence>
<dbReference type="Proteomes" id="UP000002748">
    <property type="component" value="Unassembled WGS sequence"/>
</dbReference>
<keyword evidence="11" id="KW-0995">Kinetochore</keyword>
<evidence type="ECO:0000313" key="18">
    <source>
        <dbReference type="Proteomes" id="UP000002748"/>
    </source>
</evidence>
<evidence type="ECO:0000256" key="7">
    <source>
        <dbReference type="ARBA" id="ARBA00022490"/>
    </source>
</evidence>
<evidence type="ECO:0000256" key="1">
    <source>
        <dbReference type="ARBA" id="ARBA00004123"/>
    </source>
</evidence>
<dbReference type="PANTHER" id="PTHR28222">
    <property type="entry name" value="DASH COMPLEX SUBUNIT DAD4"/>
    <property type="match status" value="1"/>
</dbReference>
<evidence type="ECO:0000256" key="4">
    <source>
        <dbReference type="ARBA" id="ARBA00009754"/>
    </source>
</evidence>
<evidence type="ECO:0000256" key="12">
    <source>
        <dbReference type="ARBA" id="ARBA00023212"/>
    </source>
</evidence>
<dbReference type="GO" id="GO:0005874">
    <property type="term" value="C:microtubule"/>
    <property type="evidence" value="ECO:0007669"/>
    <property type="project" value="UniProtKB-KW"/>
</dbReference>
<organism evidence="17 18">
    <name type="scientific">Trichosporon asahii var. asahii (strain ATCC 90039 / CBS 2479 / JCM 2466 / KCTC 7840 / NBRC 103889/ NCYC 2677 / UAMH 7654)</name>
    <name type="common">Yeast</name>
    <dbReference type="NCBI Taxonomy" id="1186058"/>
    <lineage>
        <taxon>Eukaryota</taxon>
        <taxon>Fungi</taxon>
        <taxon>Dikarya</taxon>
        <taxon>Basidiomycota</taxon>
        <taxon>Agaricomycotina</taxon>
        <taxon>Tremellomycetes</taxon>
        <taxon>Trichosporonales</taxon>
        <taxon>Trichosporonaceae</taxon>
        <taxon>Trichosporon</taxon>
    </lineage>
</organism>
<evidence type="ECO:0000256" key="2">
    <source>
        <dbReference type="ARBA" id="ARBA00004186"/>
    </source>
</evidence>
<evidence type="ECO:0000256" key="10">
    <source>
        <dbReference type="ARBA" id="ARBA00022776"/>
    </source>
</evidence>
<dbReference type="KEGG" id="tasa:A1Q1_05074"/>
<name>J4U7G1_TRIAS</name>
<dbReference type="AlphaFoldDB" id="J4U7G1"/>
<dbReference type="GeneID" id="25988586"/>
<dbReference type="Pfam" id="PF08650">
    <property type="entry name" value="DASH_Dad4"/>
    <property type="match status" value="1"/>
</dbReference>
<evidence type="ECO:0000256" key="11">
    <source>
        <dbReference type="ARBA" id="ARBA00022838"/>
    </source>
</evidence>
<keyword evidence="8" id="KW-0132">Cell division</keyword>
<dbReference type="EMBL" id="ALBS01000297">
    <property type="protein sequence ID" value="EJT46245.1"/>
    <property type="molecule type" value="Genomic_DNA"/>
</dbReference>
<keyword evidence="12" id="KW-0206">Cytoskeleton</keyword>
<gene>
    <name evidence="17" type="ORF">A1Q1_05074</name>
</gene>
<protein>
    <recommendedName>
        <fullName evidence="5">DASH complex subunit DAD4</fullName>
    </recommendedName>
    <alternativeName>
        <fullName evidence="16">Outer kinetochore protein DAD4</fullName>
    </alternativeName>
</protein>
<dbReference type="HOGENOM" id="CLU_177920_1_1_1"/>
<keyword evidence="14" id="KW-0131">Cell cycle</keyword>
<evidence type="ECO:0000256" key="5">
    <source>
        <dbReference type="ARBA" id="ARBA00020259"/>
    </source>
</evidence>
<proteinExistence type="inferred from homology"/>
<evidence type="ECO:0000256" key="13">
    <source>
        <dbReference type="ARBA" id="ARBA00023242"/>
    </source>
</evidence>
<dbReference type="RefSeq" id="XP_014177356.1">
    <property type="nucleotide sequence ID" value="XM_014321881.1"/>
</dbReference>
<keyword evidence="9" id="KW-0493">Microtubule</keyword>
<evidence type="ECO:0000256" key="3">
    <source>
        <dbReference type="ARBA" id="ARBA00004629"/>
    </source>
</evidence>
<dbReference type="GO" id="GO:0042729">
    <property type="term" value="C:DASH complex"/>
    <property type="evidence" value="ECO:0007669"/>
    <property type="project" value="InterPro"/>
</dbReference>
<evidence type="ECO:0000256" key="9">
    <source>
        <dbReference type="ARBA" id="ARBA00022701"/>
    </source>
</evidence>
<comment type="caution">
    <text evidence="17">The sequence shown here is derived from an EMBL/GenBank/DDBJ whole genome shotgun (WGS) entry which is preliminary data.</text>
</comment>
<dbReference type="GO" id="GO:0051301">
    <property type="term" value="P:cell division"/>
    <property type="evidence" value="ECO:0007669"/>
    <property type="project" value="UniProtKB-KW"/>
</dbReference>